<comment type="caution">
    <text evidence="5">The sequence shown here is derived from an EMBL/GenBank/DDBJ whole genome shotgun (WGS) entry which is preliminary data.</text>
</comment>
<feature type="compositionally biased region" description="Basic and acidic residues" evidence="3">
    <location>
        <begin position="359"/>
        <end position="372"/>
    </location>
</feature>
<feature type="region of interest" description="Disordered" evidence="3">
    <location>
        <begin position="400"/>
        <end position="424"/>
    </location>
</feature>
<feature type="region of interest" description="Disordered" evidence="3">
    <location>
        <begin position="348"/>
        <end position="388"/>
    </location>
</feature>
<gene>
    <name evidence="5" type="ORF">BLNAU_22410</name>
</gene>
<reference evidence="5 6" key="1">
    <citation type="journal article" date="2022" name="bioRxiv">
        <title>Genomics of Preaxostyla Flagellates Illuminates Evolutionary Transitions and the Path Towards Mitochondrial Loss.</title>
        <authorList>
            <person name="Novak L.V.F."/>
            <person name="Treitli S.C."/>
            <person name="Pyrih J."/>
            <person name="Halakuc P."/>
            <person name="Pipaliya S.V."/>
            <person name="Vacek V."/>
            <person name="Brzon O."/>
            <person name="Soukal P."/>
            <person name="Eme L."/>
            <person name="Dacks J.B."/>
            <person name="Karnkowska A."/>
            <person name="Elias M."/>
            <person name="Hampl V."/>
        </authorList>
    </citation>
    <scope>NUCLEOTIDE SEQUENCE [LARGE SCALE GENOMIC DNA]</scope>
    <source>
        <strain evidence="5">NAU3</strain>
        <tissue evidence="5">Gut</tissue>
    </source>
</reference>
<dbReference type="PANTHER" id="PTHR12585">
    <property type="entry name" value="SCC1 / RAD21 FAMILY MEMBER"/>
    <property type="match status" value="1"/>
</dbReference>
<keyword evidence="2" id="KW-0539">Nucleus</keyword>
<evidence type="ECO:0000313" key="6">
    <source>
        <dbReference type="Proteomes" id="UP001281761"/>
    </source>
</evidence>
<dbReference type="PANTHER" id="PTHR12585:SF69">
    <property type="entry name" value="FI11703P"/>
    <property type="match status" value="1"/>
</dbReference>
<dbReference type="InterPro" id="IPR006910">
    <property type="entry name" value="Rad21_Rec8_N"/>
</dbReference>
<name>A0ABQ9WT45_9EUKA</name>
<evidence type="ECO:0000259" key="4">
    <source>
        <dbReference type="Pfam" id="PF04825"/>
    </source>
</evidence>
<protein>
    <submittedName>
        <fullName evidence="5">N terminus of Rad21 / Rec8 like protein</fullName>
    </submittedName>
</protein>
<feature type="compositionally biased region" description="Polar residues" evidence="3">
    <location>
        <begin position="405"/>
        <end position="415"/>
    </location>
</feature>
<proteinExistence type="predicted"/>
<organism evidence="5 6">
    <name type="scientific">Blattamonas nauphoetae</name>
    <dbReference type="NCBI Taxonomy" id="2049346"/>
    <lineage>
        <taxon>Eukaryota</taxon>
        <taxon>Metamonada</taxon>
        <taxon>Preaxostyla</taxon>
        <taxon>Oxymonadida</taxon>
        <taxon>Blattamonas</taxon>
    </lineage>
</organism>
<comment type="subcellular location">
    <subcellularLocation>
        <location evidence="1">Nucleus</location>
    </subcellularLocation>
</comment>
<evidence type="ECO:0000256" key="3">
    <source>
        <dbReference type="SAM" id="MobiDB-lite"/>
    </source>
</evidence>
<dbReference type="EMBL" id="JARBJD010000390">
    <property type="protein sequence ID" value="KAK2942683.1"/>
    <property type="molecule type" value="Genomic_DNA"/>
</dbReference>
<feature type="compositionally biased region" description="Polar residues" evidence="3">
    <location>
        <begin position="373"/>
        <end position="388"/>
    </location>
</feature>
<evidence type="ECO:0000256" key="2">
    <source>
        <dbReference type="ARBA" id="ARBA00023242"/>
    </source>
</evidence>
<sequence>MALHLRYIYKHGLLGQVWIAATYDRNLSKGKILQINIPAAVNIIEEGVPTEENPKNKIPLPLRYQAHLLIGLIRIYTRKLKYLSDDINEFDSRLNTTIEGKCIDLPPNTGHGSRSHITIPESPLNMSTPRDPTLNIFGYPRPSLLMPDPTLTDPESLRSSLSPFTLPSNMLRTPMMNGYDLRESADFADAEDLSMDDIPVVFVSPTKVPDAIRSVEPTKFYNQQPSDYHHPDNPLFLEDDLATLKSSTGKKKRKRSNRNGGVIIDQVITLSDQQIEANQNNTRDIVRGLEENRKIFTSLNNWMDDEFFVPPVEQALDDYDADLPLDPEEYLESMRVNNTITYHLLRSTHLEQSGPQTRHAYDDSSTDKDRISSNENAPSTNSTTHTKQQLEGMLMDEELLPPTSRDFNSNTNIPHQPSKPPHTFYDDKTRESLKDVAYQFNQTKDNVLSFEEAFKCPQPQKDAHERQKRDCRRSKAFALAALLIFVRDGYVTMRQDDPHGPIFVEKTSRFEIFPN</sequence>
<evidence type="ECO:0000313" key="5">
    <source>
        <dbReference type="EMBL" id="KAK2942683.1"/>
    </source>
</evidence>
<feature type="domain" description="Rad21/Rec8-like protein N-terminal" evidence="4">
    <location>
        <begin position="6"/>
        <end position="107"/>
    </location>
</feature>
<feature type="region of interest" description="Disordered" evidence="3">
    <location>
        <begin position="106"/>
        <end position="125"/>
    </location>
</feature>
<dbReference type="InterPro" id="IPR039781">
    <property type="entry name" value="Rad21/Rec8-like"/>
</dbReference>
<accession>A0ABQ9WT45</accession>
<dbReference type="Pfam" id="PF04825">
    <property type="entry name" value="Rad21_Rec8_N"/>
    <property type="match status" value="1"/>
</dbReference>
<evidence type="ECO:0000256" key="1">
    <source>
        <dbReference type="ARBA" id="ARBA00004123"/>
    </source>
</evidence>
<dbReference type="Proteomes" id="UP001281761">
    <property type="component" value="Unassembled WGS sequence"/>
</dbReference>
<keyword evidence="6" id="KW-1185">Reference proteome</keyword>